<evidence type="ECO:0000256" key="3">
    <source>
        <dbReference type="ARBA" id="ARBA00022692"/>
    </source>
</evidence>
<feature type="domain" description="Palmitoyltransferase DHHC" evidence="8">
    <location>
        <begin position="250"/>
        <end position="388"/>
    </location>
</feature>
<feature type="transmembrane region" description="Helical" evidence="7">
    <location>
        <begin position="336"/>
        <end position="365"/>
    </location>
</feature>
<comment type="domain">
    <text evidence="7">The DHHC domain is required for palmitoyltransferase activity.</text>
</comment>
<gene>
    <name evidence="9" type="ORF">PHET_07139</name>
</gene>
<evidence type="ECO:0000256" key="2">
    <source>
        <dbReference type="ARBA" id="ARBA00022679"/>
    </source>
</evidence>
<keyword evidence="5 7" id="KW-0472">Membrane</keyword>
<organism evidence="9 10">
    <name type="scientific">Paragonimus heterotremus</name>
    <dbReference type="NCBI Taxonomy" id="100268"/>
    <lineage>
        <taxon>Eukaryota</taxon>
        <taxon>Metazoa</taxon>
        <taxon>Spiralia</taxon>
        <taxon>Lophotrochozoa</taxon>
        <taxon>Platyhelminthes</taxon>
        <taxon>Trematoda</taxon>
        <taxon>Digenea</taxon>
        <taxon>Plagiorchiida</taxon>
        <taxon>Troglotremata</taxon>
        <taxon>Troglotrematidae</taxon>
        <taxon>Paragonimus</taxon>
    </lineage>
</organism>
<evidence type="ECO:0000259" key="8">
    <source>
        <dbReference type="Pfam" id="PF01529"/>
    </source>
</evidence>
<evidence type="ECO:0000313" key="10">
    <source>
        <dbReference type="Proteomes" id="UP000748531"/>
    </source>
</evidence>
<protein>
    <recommendedName>
        <fullName evidence="7">Palmitoyltransferase</fullName>
        <ecNumber evidence="7">2.3.1.225</ecNumber>
    </recommendedName>
</protein>
<evidence type="ECO:0000256" key="7">
    <source>
        <dbReference type="RuleBase" id="RU079119"/>
    </source>
</evidence>
<name>A0A8J4T5Z4_9TREM</name>
<evidence type="ECO:0000256" key="6">
    <source>
        <dbReference type="ARBA" id="ARBA00023315"/>
    </source>
</evidence>
<sequence>TNLFRNHYCQHAIFLHRFSAAELSKVCRLTVHTVMSWEDTSTLTYTPSALEKSRLFPEVDYPRQPNFSDPDTNHSIRIQLESDSATPHRRTRELDLSGWDNEAAARLRSMARPPGDLCDFLATCRRPLGLRRPPQRRFLSPQQLRTYRKPLGVIWFVRDACGIICIVFTWCLILYAEFVISGVILPRFPSTIFSWCAGLLYHLFAFMAVISHAKAFSTDPGTIPIGNATTDAIVFLNEIYGDAHPPIIRCPKCLCIKPLRTHHCRICYRCVRKMDHHCPWINNCVGEGNQKYFVLFTLYTCLQSFFAIFVCIHFVIRCVDSDWEMCQLDPASTSFSSYFAFQLSPFASCAFILGLVMEALVFGLFTMVMCMTQVHSIAYDETGIESLTKDTSKTERRSRCKNMAISCGSPLSWRWFNPFSAPPPVTPVFSGLSGDGDDFLPPDCYVPSMSTGTNLSESSYLTNCNSYTSGPLAETSQTYMNGSWKSVHTLPMEVAELSGPNVVSSRQPTMSL</sequence>
<dbReference type="InterPro" id="IPR039859">
    <property type="entry name" value="PFA4/ZDH16/20/ERF2-like"/>
</dbReference>
<dbReference type="Pfam" id="PF01529">
    <property type="entry name" value="DHHC"/>
    <property type="match status" value="1"/>
</dbReference>
<comment type="subcellular location">
    <subcellularLocation>
        <location evidence="1">Membrane</location>
        <topology evidence="1">Multi-pass membrane protein</topology>
    </subcellularLocation>
</comment>
<dbReference type="OrthoDB" id="331948at2759"/>
<comment type="catalytic activity">
    <reaction evidence="7">
        <text>L-cysteinyl-[protein] + hexadecanoyl-CoA = S-hexadecanoyl-L-cysteinyl-[protein] + CoA</text>
        <dbReference type="Rhea" id="RHEA:36683"/>
        <dbReference type="Rhea" id="RHEA-COMP:10131"/>
        <dbReference type="Rhea" id="RHEA-COMP:11032"/>
        <dbReference type="ChEBI" id="CHEBI:29950"/>
        <dbReference type="ChEBI" id="CHEBI:57287"/>
        <dbReference type="ChEBI" id="CHEBI:57379"/>
        <dbReference type="ChEBI" id="CHEBI:74151"/>
        <dbReference type="EC" id="2.3.1.225"/>
    </reaction>
</comment>
<keyword evidence="4 7" id="KW-1133">Transmembrane helix</keyword>
<evidence type="ECO:0000256" key="4">
    <source>
        <dbReference type="ARBA" id="ARBA00022989"/>
    </source>
</evidence>
<comment type="caution">
    <text evidence="9">The sequence shown here is derived from an EMBL/GenBank/DDBJ whole genome shotgun (WGS) entry which is preliminary data.</text>
</comment>
<feature type="transmembrane region" description="Helical" evidence="7">
    <location>
        <begin position="192"/>
        <end position="210"/>
    </location>
</feature>
<feature type="non-terminal residue" evidence="9">
    <location>
        <position position="1"/>
    </location>
</feature>
<keyword evidence="6 7" id="KW-0012">Acyltransferase</keyword>
<keyword evidence="10" id="KW-1185">Reference proteome</keyword>
<dbReference type="PANTHER" id="PTHR12246">
    <property type="entry name" value="PALMITOYLTRANSFERASE ZDHHC16"/>
    <property type="match status" value="1"/>
</dbReference>
<reference evidence="9" key="1">
    <citation type="submission" date="2019-05" db="EMBL/GenBank/DDBJ databases">
        <title>Annotation for the trematode Paragonimus heterotremus.</title>
        <authorList>
            <person name="Choi Y.-J."/>
        </authorList>
    </citation>
    <scope>NUCLEOTIDE SEQUENCE</scope>
    <source>
        <strain evidence="9">LC</strain>
    </source>
</reference>
<proteinExistence type="inferred from homology"/>
<feature type="transmembrane region" description="Helical" evidence="7">
    <location>
        <begin position="292"/>
        <end position="316"/>
    </location>
</feature>
<accession>A0A8J4T5Z4</accession>
<dbReference type="AlphaFoldDB" id="A0A8J4T5Z4"/>
<keyword evidence="2 7" id="KW-0808">Transferase</keyword>
<dbReference type="InterPro" id="IPR001594">
    <property type="entry name" value="Palmitoyltrfase_DHHC"/>
</dbReference>
<dbReference type="GO" id="GO:0019706">
    <property type="term" value="F:protein-cysteine S-palmitoyltransferase activity"/>
    <property type="evidence" value="ECO:0007669"/>
    <property type="project" value="UniProtKB-EC"/>
</dbReference>
<feature type="transmembrane region" description="Helical" evidence="7">
    <location>
        <begin position="155"/>
        <end position="180"/>
    </location>
</feature>
<evidence type="ECO:0000313" key="9">
    <source>
        <dbReference type="EMBL" id="KAF5399583.1"/>
    </source>
</evidence>
<comment type="similarity">
    <text evidence="7">Belongs to the DHHC palmitoyltransferase family.</text>
</comment>
<dbReference type="PROSITE" id="PS50216">
    <property type="entry name" value="DHHC"/>
    <property type="match status" value="1"/>
</dbReference>
<evidence type="ECO:0000256" key="5">
    <source>
        <dbReference type="ARBA" id="ARBA00023136"/>
    </source>
</evidence>
<evidence type="ECO:0000256" key="1">
    <source>
        <dbReference type="ARBA" id="ARBA00004141"/>
    </source>
</evidence>
<keyword evidence="3 7" id="KW-0812">Transmembrane</keyword>
<dbReference type="GO" id="GO:0016020">
    <property type="term" value="C:membrane"/>
    <property type="evidence" value="ECO:0007669"/>
    <property type="project" value="UniProtKB-SubCell"/>
</dbReference>
<dbReference type="Proteomes" id="UP000748531">
    <property type="component" value="Unassembled WGS sequence"/>
</dbReference>
<dbReference type="EMBL" id="LUCH01003915">
    <property type="protein sequence ID" value="KAF5399583.1"/>
    <property type="molecule type" value="Genomic_DNA"/>
</dbReference>
<dbReference type="EC" id="2.3.1.225" evidence="7"/>